<feature type="region of interest" description="Disordered" evidence="2">
    <location>
        <begin position="373"/>
        <end position="408"/>
    </location>
</feature>
<gene>
    <name evidence="3" type="ORF">GRF29_28g352277</name>
</gene>
<feature type="region of interest" description="Disordered" evidence="2">
    <location>
        <begin position="1"/>
        <end position="40"/>
    </location>
</feature>
<reference evidence="3 4" key="1">
    <citation type="submission" date="2021-02" db="EMBL/GenBank/DDBJ databases">
        <title>Genome assembly of Pseudopithomyces chartarum.</title>
        <authorList>
            <person name="Jauregui R."/>
            <person name="Singh J."/>
            <person name="Voisey C."/>
        </authorList>
    </citation>
    <scope>NUCLEOTIDE SEQUENCE [LARGE SCALE GENOMIC DNA]</scope>
    <source>
        <strain evidence="3 4">AGR01</strain>
    </source>
</reference>
<feature type="region of interest" description="Disordered" evidence="2">
    <location>
        <begin position="96"/>
        <end position="154"/>
    </location>
</feature>
<keyword evidence="1" id="KW-0175">Coiled coil</keyword>
<feature type="compositionally biased region" description="Polar residues" evidence="2">
    <location>
        <begin position="20"/>
        <end position="40"/>
    </location>
</feature>
<dbReference type="InterPro" id="IPR021036">
    <property type="entry name" value="Ribosomal_mS45"/>
</dbReference>
<evidence type="ECO:0008006" key="5">
    <source>
        <dbReference type="Google" id="ProtNLM"/>
    </source>
</evidence>
<evidence type="ECO:0000313" key="4">
    <source>
        <dbReference type="Proteomes" id="UP001280581"/>
    </source>
</evidence>
<dbReference type="AlphaFoldDB" id="A0AAN6M0L4"/>
<name>A0AAN6M0L4_9PLEO</name>
<dbReference type="Proteomes" id="UP001280581">
    <property type="component" value="Unassembled WGS sequence"/>
</dbReference>
<dbReference type="GO" id="GO:0032543">
    <property type="term" value="P:mitochondrial translation"/>
    <property type="evidence" value="ECO:0007669"/>
    <property type="project" value="TreeGrafter"/>
</dbReference>
<evidence type="ECO:0000256" key="2">
    <source>
        <dbReference type="SAM" id="MobiDB-lite"/>
    </source>
</evidence>
<proteinExistence type="predicted"/>
<evidence type="ECO:0000313" key="3">
    <source>
        <dbReference type="EMBL" id="KAK3213568.1"/>
    </source>
</evidence>
<dbReference type="GO" id="GO:0005763">
    <property type="term" value="C:mitochondrial small ribosomal subunit"/>
    <property type="evidence" value="ECO:0007669"/>
    <property type="project" value="TreeGrafter"/>
</dbReference>
<dbReference type="GO" id="GO:0003735">
    <property type="term" value="F:structural constituent of ribosome"/>
    <property type="evidence" value="ECO:0007669"/>
    <property type="project" value="TreeGrafter"/>
</dbReference>
<feature type="coiled-coil region" evidence="1">
    <location>
        <begin position="325"/>
        <end position="355"/>
    </location>
</feature>
<organism evidence="3 4">
    <name type="scientific">Pseudopithomyces chartarum</name>
    <dbReference type="NCBI Taxonomy" id="1892770"/>
    <lineage>
        <taxon>Eukaryota</taxon>
        <taxon>Fungi</taxon>
        <taxon>Dikarya</taxon>
        <taxon>Ascomycota</taxon>
        <taxon>Pezizomycotina</taxon>
        <taxon>Dothideomycetes</taxon>
        <taxon>Pleosporomycetidae</taxon>
        <taxon>Pleosporales</taxon>
        <taxon>Massarineae</taxon>
        <taxon>Didymosphaeriaceae</taxon>
        <taxon>Pseudopithomyces</taxon>
    </lineage>
</organism>
<accession>A0AAN6M0L4</accession>
<dbReference type="Pfam" id="PF12298">
    <property type="entry name" value="Bot1p"/>
    <property type="match status" value="1"/>
</dbReference>
<keyword evidence="4" id="KW-1185">Reference proteome</keyword>
<dbReference type="PANTHER" id="PTHR28158:SF1">
    <property type="entry name" value="SMALL RIBOSOMAL SUBUNIT PROTEIN MS45"/>
    <property type="match status" value="1"/>
</dbReference>
<feature type="compositionally biased region" description="Basic and acidic residues" evidence="2">
    <location>
        <begin position="128"/>
        <end position="148"/>
    </location>
</feature>
<sequence length="408" mass="46144">MPPRLRSPNFPAVASCPSVRPQSITHPSRATRDFSQSSCRQVTKRRRQFYAWLNGPGRALKQPLPGSTNYLGAYDRFGNLVRGTYAPDQAVIEAKENEEKAEAESAEGKDAEGATPAEGQESIDDLEGAVRKQEEDAEAEKKGKDNKLPQETISDLRPFPMNKFFRSQPVLSEELREAIYQSVVKEGKTVPLASIHYGVSNERVGAVVRLKQMEKQWIAQGKTLAIPYAKAVLEMLPTTKHVDTSLPENANKRPYVHEPINDLPVHPATRQQLFVPVAESRHFTREDAAKAFDNDLLPADDRIPHPELVKVVRDEAAGYTMEERRARAEQRYLEAAEQKKKAEEAKRREELETKQTVPQRRWDFVFQDISVEHAGRTGRDPRGVGWRYGLPHQDRKKGQVKIPTKVEA</sequence>
<feature type="compositionally biased region" description="Basic and acidic residues" evidence="2">
    <location>
        <begin position="96"/>
        <end position="112"/>
    </location>
</feature>
<dbReference type="PANTHER" id="PTHR28158">
    <property type="entry name" value="37S RIBOSOMAL PROTEIN S35, MITOCHONDRIAL"/>
    <property type="match status" value="1"/>
</dbReference>
<dbReference type="EMBL" id="WVTA01000004">
    <property type="protein sequence ID" value="KAK3213568.1"/>
    <property type="molecule type" value="Genomic_DNA"/>
</dbReference>
<protein>
    <recommendedName>
        <fullName evidence="5">Ribosomal protein S35, mitochondrial</fullName>
    </recommendedName>
</protein>
<feature type="compositionally biased region" description="Basic and acidic residues" evidence="2">
    <location>
        <begin position="373"/>
        <end position="382"/>
    </location>
</feature>
<evidence type="ECO:0000256" key="1">
    <source>
        <dbReference type="SAM" id="Coils"/>
    </source>
</evidence>
<comment type="caution">
    <text evidence="3">The sequence shown here is derived from an EMBL/GenBank/DDBJ whole genome shotgun (WGS) entry which is preliminary data.</text>
</comment>